<name>A0ABD1MXV6_9FABA</name>
<evidence type="ECO:0000256" key="1">
    <source>
        <dbReference type="SAM" id="SignalP"/>
    </source>
</evidence>
<keyword evidence="1" id="KW-0732">Signal</keyword>
<evidence type="ECO:0000313" key="3">
    <source>
        <dbReference type="Proteomes" id="UP001603857"/>
    </source>
</evidence>
<keyword evidence="3" id="KW-1185">Reference proteome</keyword>
<feature type="signal peptide" evidence="1">
    <location>
        <begin position="1"/>
        <end position="16"/>
    </location>
</feature>
<proteinExistence type="predicted"/>
<dbReference type="EMBL" id="JBGMDY010000003">
    <property type="protein sequence ID" value="KAL2340352.1"/>
    <property type="molecule type" value="Genomic_DNA"/>
</dbReference>
<dbReference type="Proteomes" id="UP001603857">
    <property type="component" value="Unassembled WGS sequence"/>
</dbReference>
<dbReference type="AlphaFoldDB" id="A0ABD1MXV6"/>
<organism evidence="2 3">
    <name type="scientific">Flemingia macrophylla</name>
    <dbReference type="NCBI Taxonomy" id="520843"/>
    <lineage>
        <taxon>Eukaryota</taxon>
        <taxon>Viridiplantae</taxon>
        <taxon>Streptophyta</taxon>
        <taxon>Embryophyta</taxon>
        <taxon>Tracheophyta</taxon>
        <taxon>Spermatophyta</taxon>
        <taxon>Magnoliopsida</taxon>
        <taxon>eudicotyledons</taxon>
        <taxon>Gunneridae</taxon>
        <taxon>Pentapetalae</taxon>
        <taxon>rosids</taxon>
        <taxon>fabids</taxon>
        <taxon>Fabales</taxon>
        <taxon>Fabaceae</taxon>
        <taxon>Papilionoideae</taxon>
        <taxon>50 kb inversion clade</taxon>
        <taxon>NPAAA clade</taxon>
        <taxon>indigoferoid/millettioid clade</taxon>
        <taxon>Phaseoleae</taxon>
        <taxon>Flemingia</taxon>
    </lineage>
</organism>
<evidence type="ECO:0000313" key="2">
    <source>
        <dbReference type="EMBL" id="KAL2340352.1"/>
    </source>
</evidence>
<sequence length="72" mass="8644">MLSCLSFLLMLHNKFFNNQQDPQQPSYQAAENQENNDHFPQIMKIIRISNFTCYKLVALYFQSPYIWQNLLI</sequence>
<protein>
    <submittedName>
        <fullName evidence="2">Uncharacterized protein</fullName>
    </submittedName>
</protein>
<comment type="caution">
    <text evidence="2">The sequence shown here is derived from an EMBL/GenBank/DDBJ whole genome shotgun (WGS) entry which is preliminary data.</text>
</comment>
<reference evidence="2 3" key="1">
    <citation type="submission" date="2024-08" db="EMBL/GenBank/DDBJ databases">
        <title>Insights into the chromosomal genome structure of Flemingia macrophylla.</title>
        <authorList>
            <person name="Ding Y."/>
            <person name="Zhao Y."/>
            <person name="Bi W."/>
            <person name="Wu M."/>
            <person name="Zhao G."/>
            <person name="Gong Y."/>
            <person name="Li W."/>
            <person name="Zhang P."/>
        </authorList>
    </citation>
    <scope>NUCLEOTIDE SEQUENCE [LARGE SCALE GENOMIC DNA]</scope>
    <source>
        <strain evidence="2">DYQJB</strain>
        <tissue evidence="2">Leaf</tissue>
    </source>
</reference>
<gene>
    <name evidence="2" type="ORF">Fmac_008292</name>
</gene>
<feature type="chain" id="PRO_5044755562" evidence="1">
    <location>
        <begin position="17"/>
        <end position="72"/>
    </location>
</feature>
<accession>A0ABD1MXV6</accession>